<comment type="caution">
    <text evidence="3">The sequence shown here is derived from an EMBL/GenBank/DDBJ whole genome shotgun (WGS) entry which is preliminary data.</text>
</comment>
<organism evidence="3 4">
    <name type="scientific">Streptomyces noboritoensis</name>
    <dbReference type="NCBI Taxonomy" id="67337"/>
    <lineage>
        <taxon>Bacteria</taxon>
        <taxon>Bacillati</taxon>
        <taxon>Actinomycetota</taxon>
        <taxon>Actinomycetes</taxon>
        <taxon>Kitasatosporales</taxon>
        <taxon>Streptomycetaceae</taxon>
        <taxon>Streptomyces</taxon>
    </lineage>
</organism>
<dbReference type="Proteomes" id="UP001589887">
    <property type="component" value="Unassembled WGS sequence"/>
</dbReference>
<gene>
    <name evidence="3" type="ORF">ACFH04_02315</name>
</gene>
<sequence>MKSLRTVALATATTLCCALTSAAVAEPAATRARAPHTIVTGARVTVAPHTASTTNVPCQGGQVPSGGGVQTSGNGVFVTATWPSGISWVADVYNETNAPQTYTPLAICTSQPHTTRHGDMANVPPGQTAIVRATCDPGQVVTGGGPDAGSRNTGSDHGQSYISQSSDIGQQWVGRVTNHGPGATILQTWVRCANTPHTAYASGATRLAQGATGTAHIDCHPGEVPTGGGGLGNPAVDFNESYPTTTGWTMRATNHGSIPLDLFARVTCTTP</sequence>
<dbReference type="RefSeq" id="WP_394316409.1">
    <property type="nucleotide sequence ID" value="NZ_JBHMQV010000001.1"/>
</dbReference>
<dbReference type="EMBL" id="JBHMQV010000001">
    <property type="protein sequence ID" value="MFC0842569.1"/>
    <property type="molecule type" value="Genomic_DNA"/>
</dbReference>
<name>A0ABV6TBQ5_9ACTN</name>
<accession>A0ABV6TBQ5</accession>
<reference evidence="3 4" key="1">
    <citation type="submission" date="2024-09" db="EMBL/GenBank/DDBJ databases">
        <authorList>
            <person name="Sun Q."/>
            <person name="Mori K."/>
        </authorList>
    </citation>
    <scope>NUCLEOTIDE SEQUENCE [LARGE SCALE GENOMIC DNA]</scope>
    <source>
        <strain evidence="3 4">JCM 4557</strain>
    </source>
</reference>
<evidence type="ECO:0000256" key="1">
    <source>
        <dbReference type="SAM" id="MobiDB-lite"/>
    </source>
</evidence>
<evidence type="ECO:0000256" key="2">
    <source>
        <dbReference type="SAM" id="SignalP"/>
    </source>
</evidence>
<proteinExistence type="predicted"/>
<feature type="chain" id="PRO_5046948802" description="Secreted protein" evidence="2">
    <location>
        <begin position="26"/>
        <end position="271"/>
    </location>
</feature>
<feature type="signal peptide" evidence="2">
    <location>
        <begin position="1"/>
        <end position="25"/>
    </location>
</feature>
<feature type="region of interest" description="Disordered" evidence="1">
    <location>
        <begin position="142"/>
        <end position="162"/>
    </location>
</feature>
<evidence type="ECO:0000313" key="3">
    <source>
        <dbReference type="EMBL" id="MFC0842569.1"/>
    </source>
</evidence>
<keyword evidence="4" id="KW-1185">Reference proteome</keyword>
<evidence type="ECO:0008006" key="5">
    <source>
        <dbReference type="Google" id="ProtNLM"/>
    </source>
</evidence>
<feature type="compositionally biased region" description="Polar residues" evidence="1">
    <location>
        <begin position="150"/>
        <end position="162"/>
    </location>
</feature>
<keyword evidence="2" id="KW-0732">Signal</keyword>
<protein>
    <recommendedName>
        <fullName evidence="5">Secreted protein</fullName>
    </recommendedName>
</protein>
<evidence type="ECO:0000313" key="4">
    <source>
        <dbReference type="Proteomes" id="UP001589887"/>
    </source>
</evidence>